<evidence type="ECO:0000313" key="12">
    <source>
        <dbReference type="EnsemblMetazoa" id="tetur08g06550.1"/>
    </source>
</evidence>
<dbReference type="CDD" id="cd02027">
    <property type="entry name" value="APSK"/>
    <property type="match status" value="1"/>
</dbReference>
<evidence type="ECO:0000256" key="8">
    <source>
        <dbReference type="ARBA" id="ARBA00022840"/>
    </source>
</evidence>
<comment type="similarity">
    <text evidence="3">In the C-terminal section; belongs to the sulfate adenylyltransferase family.</text>
</comment>
<dbReference type="SUPFAM" id="SSF52540">
    <property type="entry name" value="P-loop containing nucleoside triphosphate hydrolases"/>
    <property type="match status" value="1"/>
</dbReference>
<dbReference type="GO" id="GO:0004020">
    <property type="term" value="F:adenylylsulfate kinase activity"/>
    <property type="evidence" value="ECO:0007669"/>
    <property type="project" value="InterPro"/>
</dbReference>
<evidence type="ECO:0000256" key="4">
    <source>
        <dbReference type="ARBA" id="ARBA00022679"/>
    </source>
</evidence>
<dbReference type="Pfam" id="PF01583">
    <property type="entry name" value="APS_kinase"/>
    <property type="match status" value="1"/>
</dbReference>
<evidence type="ECO:0000256" key="1">
    <source>
        <dbReference type="ARBA" id="ARBA00005050"/>
    </source>
</evidence>
<reference evidence="13" key="1">
    <citation type="submission" date="2011-08" db="EMBL/GenBank/DDBJ databases">
        <authorList>
            <person name="Rombauts S."/>
        </authorList>
    </citation>
    <scope>NUCLEOTIDE SEQUENCE</scope>
    <source>
        <strain evidence="13">London</strain>
    </source>
</reference>
<dbReference type="PANTHER" id="PTHR11055">
    <property type="entry name" value="BIFUNCTIONAL 3'-PHOSPHOADENOSINE 5'-PHOSPHOSULFATE SYNTHASE"/>
    <property type="match status" value="1"/>
</dbReference>
<dbReference type="GO" id="GO:0005524">
    <property type="term" value="F:ATP binding"/>
    <property type="evidence" value="ECO:0007669"/>
    <property type="project" value="UniProtKB-KW"/>
</dbReference>
<dbReference type="HAMAP" id="MF_00065">
    <property type="entry name" value="Adenylyl_sulf_kinase"/>
    <property type="match status" value="1"/>
</dbReference>
<accession>T1KC67</accession>
<comment type="pathway">
    <text evidence="1">Sulfur metabolism; sulfate assimilation.</text>
</comment>
<feature type="domain" description="ATP-sulfurylase PUA-like" evidence="11">
    <location>
        <begin position="281"/>
        <end position="326"/>
    </location>
</feature>
<keyword evidence="4" id="KW-0808">Transferase</keyword>
<keyword evidence="7" id="KW-0418">Kinase</keyword>
<dbReference type="InterPro" id="IPR015947">
    <property type="entry name" value="PUA-like_sf"/>
</dbReference>
<organism evidence="12 13">
    <name type="scientific">Tetranychus urticae</name>
    <name type="common">Two-spotted spider mite</name>
    <dbReference type="NCBI Taxonomy" id="32264"/>
    <lineage>
        <taxon>Eukaryota</taxon>
        <taxon>Metazoa</taxon>
        <taxon>Ecdysozoa</taxon>
        <taxon>Arthropoda</taxon>
        <taxon>Chelicerata</taxon>
        <taxon>Arachnida</taxon>
        <taxon>Acari</taxon>
        <taxon>Acariformes</taxon>
        <taxon>Trombidiformes</taxon>
        <taxon>Prostigmata</taxon>
        <taxon>Eleutherengona</taxon>
        <taxon>Raphignathae</taxon>
        <taxon>Tetranychoidea</taxon>
        <taxon>Tetranychidae</taxon>
        <taxon>Tetranychus</taxon>
    </lineage>
</organism>
<evidence type="ECO:0000256" key="3">
    <source>
        <dbReference type="ARBA" id="ARBA00009290"/>
    </source>
</evidence>
<dbReference type="NCBIfam" id="TIGR00455">
    <property type="entry name" value="apsK"/>
    <property type="match status" value="1"/>
</dbReference>
<dbReference type="EnsemblMetazoa" id="tetur08g06550.1">
    <property type="protein sequence ID" value="tetur08g06550.1"/>
    <property type="gene ID" value="tetur08g06550"/>
</dbReference>
<dbReference type="Proteomes" id="UP000015104">
    <property type="component" value="Unassembled WGS sequence"/>
</dbReference>
<evidence type="ECO:0000256" key="6">
    <source>
        <dbReference type="ARBA" id="ARBA00022741"/>
    </source>
</evidence>
<dbReference type="InterPro" id="IPR025980">
    <property type="entry name" value="ATP-Sase_PUA-like_dom"/>
</dbReference>
<evidence type="ECO:0000256" key="2">
    <source>
        <dbReference type="ARBA" id="ARBA00007268"/>
    </source>
</evidence>
<dbReference type="NCBIfam" id="NF003013">
    <property type="entry name" value="PRK03846.1"/>
    <property type="match status" value="1"/>
</dbReference>
<dbReference type="GO" id="GO:0000103">
    <property type="term" value="P:sulfate assimilation"/>
    <property type="evidence" value="ECO:0007669"/>
    <property type="project" value="UniProtKB-UniPathway"/>
</dbReference>
<dbReference type="UniPathway" id="UPA00097"/>
<dbReference type="PANTHER" id="PTHR11055:SF1">
    <property type="entry name" value="PAPS SYNTHETASE, ISOFORM D"/>
    <property type="match status" value="1"/>
</dbReference>
<dbReference type="Gene3D" id="3.10.400.10">
    <property type="entry name" value="Sulfate adenylyltransferase"/>
    <property type="match status" value="1"/>
</dbReference>
<name>T1KC67_TETUR</name>
<keyword evidence="8" id="KW-0067">ATP-binding</keyword>
<reference evidence="12" key="2">
    <citation type="submission" date="2015-06" db="UniProtKB">
        <authorList>
            <consortium name="EnsemblMetazoa"/>
        </authorList>
    </citation>
    <scope>IDENTIFICATION</scope>
</reference>
<dbReference type="InterPro" id="IPR002891">
    <property type="entry name" value="APS"/>
</dbReference>
<dbReference type="Pfam" id="PF14306">
    <property type="entry name" value="PUA_2"/>
    <property type="match status" value="2"/>
</dbReference>
<protein>
    <submittedName>
        <fullName evidence="12">Uncharacterized protein</fullName>
    </submittedName>
</protein>
<feature type="domain" description="APS kinase" evidence="9">
    <location>
        <begin position="9"/>
        <end position="160"/>
    </location>
</feature>
<dbReference type="HOGENOM" id="CLU_009463_3_0_1"/>
<dbReference type="FunFam" id="3.40.50.620:FF:000006">
    <property type="entry name" value="bifunctional 3'-phosphoadenosine 5'-phosphosulfate synthase 1"/>
    <property type="match status" value="1"/>
</dbReference>
<dbReference type="SMR" id="T1KC67"/>
<dbReference type="Pfam" id="PF01747">
    <property type="entry name" value="ATP-sulfurylase"/>
    <property type="match status" value="1"/>
</dbReference>
<evidence type="ECO:0000259" key="9">
    <source>
        <dbReference type="Pfam" id="PF01583"/>
    </source>
</evidence>
<evidence type="ECO:0000313" key="13">
    <source>
        <dbReference type="Proteomes" id="UP000015104"/>
    </source>
</evidence>
<dbReference type="InterPro" id="IPR024951">
    <property type="entry name" value="Sulfurylase_cat_dom"/>
</dbReference>
<dbReference type="SUPFAM" id="SSF88697">
    <property type="entry name" value="PUA domain-like"/>
    <property type="match status" value="1"/>
</dbReference>
<evidence type="ECO:0000256" key="7">
    <source>
        <dbReference type="ARBA" id="ARBA00022777"/>
    </source>
</evidence>
<keyword evidence="13" id="KW-1185">Reference proteome</keyword>
<feature type="domain" description="ATP-sulfurylase PUA-like" evidence="11">
    <location>
        <begin position="207"/>
        <end position="270"/>
    </location>
</feature>
<dbReference type="GO" id="GO:0004781">
    <property type="term" value="F:sulfate adenylyltransferase (ATP) activity"/>
    <property type="evidence" value="ECO:0007669"/>
    <property type="project" value="InterPro"/>
</dbReference>
<dbReference type="GO" id="GO:0050428">
    <property type="term" value="P:3'-phosphoadenosine 5'-phosphosulfate biosynthetic process"/>
    <property type="evidence" value="ECO:0007669"/>
    <property type="project" value="TreeGrafter"/>
</dbReference>
<evidence type="ECO:0000259" key="11">
    <source>
        <dbReference type="Pfam" id="PF14306"/>
    </source>
</evidence>
<dbReference type="InterPro" id="IPR027417">
    <property type="entry name" value="P-loop_NTPase"/>
</dbReference>
<keyword evidence="6" id="KW-0547">Nucleotide-binding</keyword>
<dbReference type="CDD" id="cd00517">
    <property type="entry name" value="ATPS"/>
    <property type="match status" value="1"/>
</dbReference>
<dbReference type="Gene3D" id="3.40.50.620">
    <property type="entry name" value="HUPs"/>
    <property type="match status" value="1"/>
</dbReference>
<dbReference type="InterPro" id="IPR059117">
    <property type="entry name" value="APS_kinase_dom"/>
</dbReference>
<keyword evidence="5" id="KW-0548">Nucleotidyltransferase</keyword>
<comment type="similarity">
    <text evidence="2">In the N-terminal section; belongs to the APS kinase family.</text>
</comment>
<dbReference type="EMBL" id="CAEY01001958">
    <property type="status" value="NOT_ANNOTATED_CDS"/>
    <property type="molecule type" value="Genomic_DNA"/>
</dbReference>
<evidence type="ECO:0000259" key="10">
    <source>
        <dbReference type="Pfam" id="PF01747"/>
    </source>
</evidence>
<dbReference type="eggNOG" id="KOG4238">
    <property type="taxonomic scope" value="Eukaryota"/>
</dbReference>
<dbReference type="SUPFAM" id="SSF52374">
    <property type="entry name" value="Nucleotidylyl transferase"/>
    <property type="match status" value="1"/>
</dbReference>
<sequence>MTSDNRTLRPVTIWLTGISGSGKTTIANGVVAKLRSLGYNAVNLDGDKLRAGLNSDLGFSSKDRKENLRRTAEVATMFAGSNLLPVVSLISPFKEDRALARSIHHKKQIDFLECFINTPVEECERRDPKGLYKKFRSGVIKNFTGIDAPYEIPENPDLVLSTMDLNIEESIENVIRLLEDKQCIQKRIIELFTSSDLLPGIMERLNDDSAIARLNISRIDLEWVQVLSEGWATPLTGFMREVEYLECIHKGTIRGGLVNHTIPIVLSVSEIGLWYENKCFAEFFIHRKEERCAKIFGTTNIGHPTIKMIYESGDYLVGGDLSVLQKITWEDGLDQYRLTPAELRTKFKRMGADAIYAFQLRNPIHNGHALLMQETKKQLLDKNCKNPVLLLHPLGGWTKEDDVPLKVRIEQHKAVLEAKVLDPESTVLAIFPSPMSYAGPVEVQWHCKARLVTGANYYIVGRDPAGIQHPNGSDDLYDPSHGAKLLQIARGLSQFEVIPFKVAAYNLVKGCMEFYDPNEKDKFLFISGTRMRALARNGQTPPDGFMAPKAWSVLRDFYQSQP</sequence>
<dbReference type="Gene3D" id="3.40.50.300">
    <property type="entry name" value="P-loop containing nucleotide triphosphate hydrolases"/>
    <property type="match status" value="1"/>
</dbReference>
<evidence type="ECO:0000256" key="5">
    <source>
        <dbReference type="ARBA" id="ARBA00022695"/>
    </source>
</evidence>
<dbReference type="InterPro" id="IPR002650">
    <property type="entry name" value="Sulphate_adenylyltransferase"/>
</dbReference>
<dbReference type="InterPro" id="IPR014729">
    <property type="entry name" value="Rossmann-like_a/b/a_fold"/>
</dbReference>
<dbReference type="STRING" id="32264.T1KC67"/>
<feature type="domain" description="Sulphate adenylyltransferase catalytic" evidence="10">
    <location>
        <begin position="334"/>
        <end position="556"/>
    </location>
</feature>
<proteinExistence type="inferred from homology"/>
<dbReference type="AlphaFoldDB" id="T1KC67"/>